<dbReference type="GO" id="GO:0003723">
    <property type="term" value="F:RNA binding"/>
    <property type="evidence" value="ECO:0007669"/>
    <property type="project" value="UniProtKB-UniRule"/>
</dbReference>
<feature type="region of interest" description="Disordered" evidence="9">
    <location>
        <begin position="166"/>
        <end position="199"/>
    </location>
</feature>
<dbReference type="Gene3D" id="3.30.70.330">
    <property type="match status" value="1"/>
</dbReference>
<proteinExistence type="predicted"/>
<evidence type="ECO:0000256" key="5">
    <source>
        <dbReference type="ARBA" id="ARBA00023159"/>
    </source>
</evidence>
<evidence type="ECO:0000256" key="4">
    <source>
        <dbReference type="ARBA" id="ARBA00023015"/>
    </source>
</evidence>
<keyword evidence="6" id="KW-0804">Transcription</keyword>
<sequence length="403" mass="44971">MPYNGQELYHLAGANDSTLASLPVADLQDADSCLLQSLAVNAAPHQRSRCVDWPARTHDGQWHKRWMSKMVMDHDYCCVMSGDQVELCNDFNGNIITKADHNEISLSSPARCSSRSSNSSHMSGSSEQRLRRCRDSSGSSECEDEDFPTSYYNKLPGYCTSGKPLTLPWTTGRQSPRAKKRRQHSSSKSEDGWSNGTQYYSRLPDYVRTAKSAGLLYAGSSSSSSSDSSSSSSESDSDNARSNRSRKGSRPLKYRRREDSKHHLSSPSSSPDRRGSVSPPTPIERRVVYIGKILDSTTTMDLRQRFQVFGEVESCSVHFREYRDNYAFVTYRFTCDAFAAVEKGHSLRLAHEPPFDLCFGGRRQFCKTSYSDLDSSNSVGSRGRLDAADFDTLLRAAQLGRPT</sequence>
<dbReference type="GO" id="GO:0045944">
    <property type="term" value="P:positive regulation of transcription by RNA polymerase II"/>
    <property type="evidence" value="ECO:0007669"/>
    <property type="project" value="TreeGrafter"/>
</dbReference>
<dbReference type="Ensembl" id="ENSEBUT00000023575.1">
    <property type="protein sequence ID" value="ENSEBUP00000023000.1"/>
    <property type="gene ID" value="ENSEBUG00000014173.1"/>
</dbReference>
<dbReference type="PANTHER" id="PTHR15528">
    <property type="entry name" value="PEROXISOME PROLIFERATOR ACTIVATED RECEPTOR GAMMA COACTIVATOR 1 PGC-1 -RELATED"/>
    <property type="match status" value="1"/>
</dbReference>
<evidence type="ECO:0000256" key="2">
    <source>
        <dbReference type="ARBA" id="ARBA00022553"/>
    </source>
</evidence>
<dbReference type="AlphaFoldDB" id="A0A8C4R245"/>
<evidence type="ECO:0000256" key="6">
    <source>
        <dbReference type="ARBA" id="ARBA00023163"/>
    </source>
</evidence>
<dbReference type="InterPro" id="IPR000504">
    <property type="entry name" value="RRM_dom"/>
</dbReference>
<feature type="compositionally biased region" description="Low complexity" evidence="9">
    <location>
        <begin position="107"/>
        <end position="126"/>
    </location>
</feature>
<keyword evidence="2" id="KW-0597">Phosphoprotein</keyword>
<feature type="compositionally biased region" description="Basic residues" evidence="9">
    <location>
        <begin position="176"/>
        <end position="185"/>
    </location>
</feature>
<dbReference type="InterPro" id="IPR035979">
    <property type="entry name" value="RBD_domain_sf"/>
</dbReference>
<evidence type="ECO:0000256" key="3">
    <source>
        <dbReference type="ARBA" id="ARBA00022884"/>
    </source>
</evidence>
<evidence type="ECO:0000313" key="12">
    <source>
        <dbReference type="Proteomes" id="UP000694388"/>
    </source>
</evidence>
<accession>A0A8C4R245</accession>
<evidence type="ECO:0000313" key="11">
    <source>
        <dbReference type="Ensembl" id="ENSEBUP00000023000.1"/>
    </source>
</evidence>
<protein>
    <recommendedName>
        <fullName evidence="10">RRM domain-containing protein</fullName>
    </recommendedName>
</protein>
<evidence type="ECO:0000256" key="1">
    <source>
        <dbReference type="ARBA" id="ARBA00004123"/>
    </source>
</evidence>
<feature type="region of interest" description="Disordered" evidence="9">
    <location>
        <begin position="217"/>
        <end position="282"/>
    </location>
</feature>
<dbReference type="PROSITE" id="PS50102">
    <property type="entry name" value="RRM"/>
    <property type="match status" value="1"/>
</dbReference>
<reference evidence="11" key="1">
    <citation type="submission" date="2025-08" db="UniProtKB">
        <authorList>
            <consortium name="Ensembl"/>
        </authorList>
    </citation>
    <scope>IDENTIFICATION</scope>
</reference>
<dbReference type="PANTHER" id="PTHR15528:SF11">
    <property type="entry name" value="FI18188P1"/>
    <property type="match status" value="1"/>
</dbReference>
<dbReference type="Proteomes" id="UP000694388">
    <property type="component" value="Unplaced"/>
</dbReference>
<evidence type="ECO:0000259" key="10">
    <source>
        <dbReference type="PROSITE" id="PS50102"/>
    </source>
</evidence>
<dbReference type="Pfam" id="PF00076">
    <property type="entry name" value="RRM_1"/>
    <property type="match status" value="1"/>
</dbReference>
<feature type="compositionally biased region" description="Basic residues" evidence="9">
    <location>
        <begin position="243"/>
        <end position="255"/>
    </location>
</feature>
<dbReference type="SMART" id="SM00360">
    <property type="entry name" value="RRM"/>
    <property type="match status" value="1"/>
</dbReference>
<reference evidence="11" key="2">
    <citation type="submission" date="2025-09" db="UniProtKB">
        <authorList>
            <consortium name="Ensembl"/>
        </authorList>
    </citation>
    <scope>IDENTIFICATION</scope>
</reference>
<dbReference type="SUPFAM" id="SSF54928">
    <property type="entry name" value="RNA-binding domain, RBD"/>
    <property type="match status" value="1"/>
</dbReference>
<dbReference type="GO" id="GO:0003712">
    <property type="term" value="F:transcription coregulator activity"/>
    <property type="evidence" value="ECO:0007669"/>
    <property type="project" value="InterPro"/>
</dbReference>
<keyword evidence="12" id="KW-1185">Reference proteome</keyword>
<evidence type="ECO:0000256" key="9">
    <source>
        <dbReference type="SAM" id="MobiDB-lite"/>
    </source>
</evidence>
<name>A0A8C4R245_EPTBU</name>
<evidence type="ECO:0000256" key="8">
    <source>
        <dbReference type="PROSITE-ProRule" id="PRU00176"/>
    </source>
</evidence>
<evidence type="ECO:0000256" key="7">
    <source>
        <dbReference type="ARBA" id="ARBA00023242"/>
    </source>
</evidence>
<feature type="compositionally biased region" description="Low complexity" evidence="9">
    <location>
        <begin position="220"/>
        <end position="234"/>
    </location>
</feature>
<organism evidence="11 12">
    <name type="scientific">Eptatretus burgeri</name>
    <name type="common">Inshore hagfish</name>
    <dbReference type="NCBI Taxonomy" id="7764"/>
    <lineage>
        <taxon>Eukaryota</taxon>
        <taxon>Metazoa</taxon>
        <taxon>Chordata</taxon>
        <taxon>Craniata</taxon>
        <taxon>Vertebrata</taxon>
        <taxon>Cyclostomata</taxon>
        <taxon>Myxini</taxon>
        <taxon>Myxiniformes</taxon>
        <taxon>Myxinidae</taxon>
        <taxon>Eptatretinae</taxon>
        <taxon>Eptatretus</taxon>
    </lineage>
</organism>
<dbReference type="InterPro" id="IPR034605">
    <property type="entry name" value="PGC-1"/>
</dbReference>
<feature type="region of interest" description="Disordered" evidence="9">
    <location>
        <begin position="107"/>
        <end position="146"/>
    </location>
</feature>
<keyword evidence="7" id="KW-0539">Nucleus</keyword>
<keyword evidence="4" id="KW-0805">Transcription regulation</keyword>
<dbReference type="GO" id="GO:0005634">
    <property type="term" value="C:nucleus"/>
    <property type="evidence" value="ECO:0007669"/>
    <property type="project" value="UniProtKB-SubCell"/>
</dbReference>
<keyword evidence="5" id="KW-0010">Activator</keyword>
<comment type="subcellular location">
    <subcellularLocation>
        <location evidence="1">Nucleus</location>
    </subcellularLocation>
</comment>
<dbReference type="GeneTree" id="ENSGT00950000183137"/>
<keyword evidence="3 8" id="KW-0694">RNA-binding</keyword>
<feature type="domain" description="RRM" evidence="10">
    <location>
        <begin position="286"/>
        <end position="354"/>
    </location>
</feature>
<dbReference type="InterPro" id="IPR012677">
    <property type="entry name" value="Nucleotide-bd_a/b_plait_sf"/>
</dbReference>